<protein>
    <submittedName>
        <fullName evidence="1">Uncharacterized protein</fullName>
    </submittedName>
</protein>
<gene>
    <name evidence="1" type="ORF">AJ80_03860</name>
</gene>
<dbReference type="EMBL" id="PDNA01000046">
    <property type="protein sequence ID" value="PGH19525.1"/>
    <property type="molecule type" value="Genomic_DNA"/>
</dbReference>
<name>A0A2B7YE28_POLH7</name>
<dbReference type="Proteomes" id="UP000224634">
    <property type="component" value="Unassembled WGS sequence"/>
</dbReference>
<evidence type="ECO:0000313" key="2">
    <source>
        <dbReference type="Proteomes" id="UP000224634"/>
    </source>
</evidence>
<dbReference type="OrthoDB" id="4182211at2759"/>
<dbReference type="STRING" id="1447883.A0A2B7YE28"/>
<evidence type="ECO:0000313" key="1">
    <source>
        <dbReference type="EMBL" id="PGH19525.1"/>
    </source>
</evidence>
<dbReference type="AlphaFoldDB" id="A0A2B7YE28"/>
<accession>A0A2B7YE28</accession>
<proteinExistence type="predicted"/>
<keyword evidence="2" id="KW-1185">Reference proteome</keyword>
<organism evidence="1 2">
    <name type="scientific">Polytolypa hystricis (strain UAMH7299)</name>
    <dbReference type="NCBI Taxonomy" id="1447883"/>
    <lineage>
        <taxon>Eukaryota</taxon>
        <taxon>Fungi</taxon>
        <taxon>Dikarya</taxon>
        <taxon>Ascomycota</taxon>
        <taxon>Pezizomycotina</taxon>
        <taxon>Eurotiomycetes</taxon>
        <taxon>Eurotiomycetidae</taxon>
        <taxon>Onygenales</taxon>
        <taxon>Onygenales incertae sedis</taxon>
        <taxon>Polytolypa</taxon>
    </lineage>
</organism>
<reference evidence="1 2" key="1">
    <citation type="submission" date="2017-10" db="EMBL/GenBank/DDBJ databases">
        <title>Comparative genomics in systemic dimorphic fungi from Ajellomycetaceae.</title>
        <authorList>
            <person name="Munoz J.F."/>
            <person name="Mcewen J.G."/>
            <person name="Clay O.K."/>
            <person name="Cuomo C.A."/>
        </authorList>
    </citation>
    <scope>NUCLEOTIDE SEQUENCE [LARGE SCALE GENOMIC DNA]</scope>
    <source>
        <strain evidence="1 2">UAMH7299</strain>
    </source>
</reference>
<sequence length="178" mass="19727">MTHYHPNPLALFSLVPLNELAEAVLDHGDNEHLVSRVNDSTRALDIGFNIRSKSSTTLATLGRGDVDVYVDCSSISKIQCSFEIDTATHVTTQVSGDNVIPFEYPRPRRVVVLPNVNDIIGMGGVGRNLVIFRLHWWSNAIEAIQKIKDGVCMSYGVDNNPRLARTVIDEVDTELPTR</sequence>
<comment type="caution">
    <text evidence="1">The sequence shown here is derived from an EMBL/GenBank/DDBJ whole genome shotgun (WGS) entry which is preliminary data.</text>
</comment>